<proteinExistence type="predicted"/>
<reference evidence="2 3" key="1">
    <citation type="journal article" date="2016" name="Sci. Rep.">
        <title>Insights into Adaptations to a Near-Obligate Nematode Endoparasitic Lifestyle from the Finished Genome of Drechmeria coniospora.</title>
        <authorList>
            <person name="Zhang L."/>
            <person name="Zhou Z."/>
            <person name="Guo Q."/>
            <person name="Fokkens L."/>
            <person name="Miskei M."/>
            <person name="Pocsi I."/>
            <person name="Zhang W."/>
            <person name="Chen M."/>
            <person name="Wang L."/>
            <person name="Sun Y."/>
            <person name="Donzelli B.G."/>
            <person name="Gibson D.M."/>
            <person name="Nelson D.R."/>
            <person name="Luo J.G."/>
            <person name="Rep M."/>
            <person name="Liu H."/>
            <person name="Yang S."/>
            <person name="Wang J."/>
            <person name="Krasnoff S.B."/>
            <person name="Xu Y."/>
            <person name="Molnar I."/>
            <person name="Lin M."/>
        </authorList>
    </citation>
    <scope>NUCLEOTIDE SEQUENCE [LARGE SCALE GENOMIC DNA]</scope>
    <source>
        <strain evidence="2 3">ARSEF 6962</strain>
    </source>
</reference>
<feature type="region of interest" description="Disordered" evidence="1">
    <location>
        <begin position="1"/>
        <end position="22"/>
    </location>
</feature>
<dbReference type="Proteomes" id="UP000076580">
    <property type="component" value="Chromosome 03"/>
</dbReference>
<evidence type="ECO:0000313" key="3">
    <source>
        <dbReference type="Proteomes" id="UP000076580"/>
    </source>
</evidence>
<evidence type="ECO:0000256" key="1">
    <source>
        <dbReference type="SAM" id="MobiDB-lite"/>
    </source>
</evidence>
<feature type="region of interest" description="Disordered" evidence="1">
    <location>
        <begin position="49"/>
        <end position="76"/>
    </location>
</feature>
<evidence type="ECO:0000313" key="2">
    <source>
        <dbReference type="EMBL" id="KYK56166.1"/>
    </source>
</evidence>
<gene>
    <name evidence="2" type="ORF">DCS_08133</name>
</gene>
<keyword evidence="3" id="KW-1185">Reference proteome</keyword>
<sequence length="168" mass="18708">MTSRMSTKRCRPASNQGARCSAAEDGRLQALGREYVVLKVGALGQNESFPHANIRQRPPTSANVRQRRQRRNVTQRPNVPWKEFIVYFRLRQASNKARESVESQSSTHGRTVKLSAPSHHHDGQLQSNGPKIAGPTPNVAHQDSSKLLPRPVSHSPRTVAVQSPYCTK</sequence>
<feature type="compositionally biased region" description="Basic residues" evidence="1">
    <location>
        <begin position="1"/>
        <end position="11"/>
    </location>
</feature>
<dbReference type="RefSeq" id="XP_040655518.1">
    <property type="nucleotide sequence ID" value="XM_040805414.1"/>
</dbReference>
<dbReference type="AlphaFoldDB" id="A0A151GGH4"/>
<dbReference type="GeneID" id="63720776"/>
<organism evidence="2 3">
    <name type="scientific">Drechmeria coniospora</name>
    <name type="common">Nematophagous fungus</name>
    <name type="synonym">Meria coniospora</name>
    <dbReference type="NCBI Taxonomy" id="98403"/>
    <lineage>
        <taxon>Eukaryota</taxon>
        <taxon>Fungi</taxon>
        <taxon>Dikarya</taxon>
        <taxon>Ascomycota</taxon>
        <taxon>Pezizomycotina</taxon>
        <taxon>Sordariomycetes</taxon>
        <taxon>Hypocreomycetidae</taxon>
        <taxon>Hypocreales</taxon>
        <taxon>Ophiocordycipitaceae</taxon>
        <taxon>Drechmeria</taxon>
    </lineage>
</organism>
<dbReference type="EMBL" id="LAYC01000003">
    <property type="protein sequence ID" value="KYK56166.1"/>
    <property type="molecule type" value="Genomic_DNA"/>
</dbReference>
<name>A0A151GGH4_DRECN</name>
<accession>A0A151GGH4</accession>
<feature type="region of interest" description="Disordered" evidence="1">
    <location>
        <begin position="95"/>
        <end position="168"/>
    </location>
</feature>
<dbReference type="InParanoid" id="A0A151GGH4"/>
<comment type="caution">
    <text evidence="2">The sequence shown here is derived from an EMBL/GenBank/DDBJ whole genome shotgun (WGS) entry which is preliminary data.</text>
</comment>
<protein>
    <submittedName>
        <fullName evidence="2">Uncharacterized protein</fullName>
    </submittedName>
</protein>